<dbReference type="EMBL" id="JANBPT010001362">
    <property type="protein sequence ID" value="KAJ1908622.1"/>
    <property type="molecule type" value="Genomic_DNA"/>
</dbReference>
<protein>
    <submittedName>
        <fullName evidence="1">Uncharacterized protein</fullName>
    </submittedName>
</protein>
<dbReference type="Proteomes" id="UP001150569">
    <property type="component" value="Unassembled WGS sequence"/>
</dbReference>
<evidence type="ECO:0000313" key="2">
    <source>
        <dbReference type="Proteomes" id="UP001150569"/>
    </source>
</evidence>
<name>A0A9W7ZRL7_9FUNG</name>
<accession>A0A9W7ZRL7</accession>
<keyword evidence="2" id="KW-1185">Reference proteome</keyword>
<sequence>MQVINCAERTFATEREAVKPGMKPSVVVASSMLQNVVAPLVIDQAQRILDDPTFRLTKNIGSWFQNENRRKTEIRQLLTGVHANCKLVHNIDQLDRTLRRSAFPLLFAVVEGTDAVGIQVLLAFWSSEFVDDAIKRAIQYAIWGTESVTGRFTPAVRLTIREQVGTLVLAALAHVDKVDAILSALARLPDDASRLHGSYLRAMAILIEAGVDLPALVSISPDRRLCRYYIELVAGQETRLLRSQRPSYQNKFMWFDTYALTLLTYQSDTSRHLRFTDDPEAEHIPLPPPAYDAEDPVLHLL</sequence>
<dbReference type="AlphaFoldDB" id="A0A9W7ZRL7"/>
<reference evidence="1" key="1">
    <citation type="submission" date="2022-07" db="EMBL/GenBank/DDBJ databases">
        <title>Phylogenomic reconstructions and comparative analyses of Kickxellomycotina fungi.</title>
        <authorList>
            <person name="Reynolds N.K."/>
            <person name="Stajich J.E."/>
            <person name="Barry K."/>
            <person name="Grigoriev I.V."/>
            <person name="Crous P."/>
            <person name="Smith M.E."/>
        </authorList>
    </citation>
    <scope>NUCLEOTIDE SEQUENCE</scope>
    <source>
        <strain evidence="1">RSA 861</strain>
    </source>
</reference>
<organism evidence="1 2">
    <name type="scientific">Tieghemiomyces parasiticus</name>
    <dbReference type="NCBI Taxonomy" id="78921"/>
    <lineage>
        <taxon>Eukaryota</taxon>
        <taxon>Fungi</taxon>
        <taxon>Fungi incertae sedis</taxon>
        <taxon>Zoopagomycota</taxon>
        <taxon>Kickxellomycotina</taxon>
        <taxon>Dimargaritomycetes</taxon>
        <taxon>Dimargaritales</taxon>
        <taxon>Dimargaritaceae</taxon>
        <taxon>Tieghemiomyces</taxon>
    </lineage>
</organism>
<comment type="caution">
    <text evidence="1">The sequence shown here is derived from an EMBL/GenBank/DDBJ whole genome shotgun (WGS) entry which is preliminary data.</text>
</comment>
<proteinExistence type="predicted"/>
<gene>
    <name evidence="1" type="ORF">IWQ60_011617</name>
</gene>
<evidence type="ECO:0000313" key="1">
    <source>
        <dbReference type="EMBL" id="KAJ1908622.1"/>
    </source>
</evidence>